<dbReference type="PROSITE" id="PS00280">
    <property type="entry name" value="BPTI_KUNITZ_1"/>
    <property type="match status" value="1"/>
</dbReference>
<dbReference type="Gene3D" id="4.10.75.10">
    <property type="entry name" value="Elafin-like"/>
    <property type="match status" value="1"/>
</dbReference>
<dbReference type="InterPro" id="IPR020901">
    <property type="entry name" value="Prtase_inh_Kunz-CS"/>
</dbReference>
<keyword evidence="1" id="KW-1015">Disulfide bond</keyword>
<dbReference type="AlphaFoldDB" id="A0A8U7NCQ4"/>
<dbReference type="Proteomes" id="UP000694553">
    <property type="component" value="Unassembled WGS sequence"/>
</dbReference>
<reference evidence="3" key="2">
    <citation type="submission" date="2025-08" db="UniProtKB">
        <authorList>
            <consortium name="Ensembl"/>
        </authorList>
    </citation>
    <scope>IDENTIFICATION</scope>
</reference>
<accession>A0A8U7NCQ4</accession>
<proteinExistence type="predicted"/>
<dbReference type="GO" id="GO:0005615">
    <property type="term" value="C:extracellular space"/>
    <property type="evidence" value="ECO:0007669"/>
    <property type="project" value="TreeGrafter"/>
</dbReference>
<dbReference type="SUPFAM" id="SSF57362">
    <property type="entry name" value="BPTI-like"/>
    <property type="match status" value="1"/>
</dbReference>
<dbReference type="PROSITE" id="PS51390">
    <property type="entry name" value="WAP"/>
    <property type="match status" value="1"/>
</dbReference>
<dbReference type="CDD" id="cd00109">
    <property type="entry name" value="Kunitz-type"/>
    <property type="match status" value="1"/>
</dbReference>
<evidence type="ECO:0000313" key="4">
    <source>
        <dbReference type="Proteomes" id="UP000694553"/>
    </source>
</evidence>
<dbReference type="PROSITE" id="PS50279">
    <property type="entry name" value="BPTI_KUNITZ_2"/>
    <property type="match status" value="1"/>
</dbReference>
<dbReference type="Ensembl" id="ENSCMUT00000036299.1">
    <property type="protein sequence ID" value="ENSCMUP00000029877.1"/>
    <property type="gene ID" value="ENSCMUG00000003695.2"/>
</dbReference>
<dbReference type="PANTHER" id="PTHR10083:SF380">
    <property type="entry name" value="COLOSTRUM TRYPSIN INHIBITOR"/>
    <property type="match status" value="1"/>
</dbReference>
<dbReference type="Gene3D" id="4.10.410.10">
    <property type="entry name" value="Pancreatic trypsin inhibitor Kunitz domain"/>
    <property type="match status" value="1"/>
</dbReference>
<dbReference type="InterPro" id="IPR002223">
    <property type="entry name" value="Kunitz_BPTI"/>
</dbReference>
<dbReference type="Pfam" id="PF00014">
    <property type="entry name" value="Kunitz_BPTI"/>
    <property type="match status" value="1"/>
</dbReference>
<dbReference type="SUPFAM" id="SSF57256">
    <property type="entry name" value="Elafin-like"/>
    <property type="match status" value="1"/>
</dbReference>
<dbReference type="InterPro" id="IPR008197">
    <property type="entry name" value="WAP_dom"/>
</dbReference>
<dbReference type="InterPro" id="IPR036880">
    <property type="entry name" value="Kunitz_BPTI_sf"/>
</dbReference>
<keyword evidence="4" id="KW-1185">Reference proteome</keyword>
<dbReference type="InterPro" id="IPR050098">
    <property type="entry name" value="TFPI/VKTCI-like"/>
</dbReference>
<dbReference type="SMART" id="SM00131">
    <property type="entry name" value="KU"/>
    <property type="match status" value="1"/>
</dbReference>
<name>A0A8U7NCQ4_CORMO</name>
<reference evidence="3" key="3">
    <citation type="submission" date="2025-09" db="UniProtKB">
        <authorList>
            <consortium name="Ensembl"/>
        </authorList>
    </citation>
    <scope>IDENTIFICATION</scope>
</reference>
<dbReference type="PANTHER" id="PTHR10083">
    <property type="entry name" value="KUNITZ-TYPE PROTEASE INHIBITOR-RELATED"/>
    <property type="match status" value="1"/>
</dbReference>
<feature type="region of interest" description="Disordered" evidence="2">
    <location>
        <begin position="1"/>
        <end position="38"/>
    </location>
</feature>
<feature type="region of interest" description="Disordered" evidence="2">
    <location>
        <begin position="130"/>
        <end position="169"/>
    </location>
</feature>
<evidence type="ECO:0000313" key="3">
    <source>
        <dbReference type="Ensembl" id="ENSCMUP00000029877.1"/>
    </source>
</evidence>
<organism evidence="3 4">
    <name type="scientific">Corvus moneduloides</name>
    <name type="common">New Caledonian crow</name>
    <dbReference type="NCBI Taxonomy" id="1196302"/>
    <lineage>
        <taxon>Eukaryota</taxon>
        <taxon>Metazoa</taxon>
        <taxon>Chordata</taxon>
        <taxon>Craniata</taxon>
        <taxon>Vertebrata</taxon>
        <taxon>Euteleostomi</taxon>
        <taxon>Archelosauria</taxon>
        <taxon>Archosauria</taxon>
        <taxon>Dinosauria</taxon>
        <taxon>Saurischia</taxon>
        <taxon>Theropoda</taxon>
        <taxon>Coelurosauria</taxon>
        <taxon>Aves</taxon>
        <taxon>Neognathae</taxon>
        <taxon>Neoaves</taxon>
        <taxon>Telluraves</taxon>
        <taxon>Australaves</taxon>
        <taxon>Passeriformes</taxon>
        <taxon>Corvoidea</taxon>
        <taxon>Corvidae</taxon>
        <taxon>Corvus</taxon>
    </lineage>
</organism>
<reference evidence="4" key="1">
    <citation type="submission" date="2019-10" db="EMBL/GenBank/DDBJ databases">
        <title>Corvus moneduloides (New Caledonian crow) genome, bCorMon1, primary haplotype.</title>
        <authorList>
            <person name="Rutz C."/>
            <person name="Fungtammasan C."/>
            <person name="Mountcastle J."/>
            <person name="Formenti G."/>
            <person name="Chow W."/>
            <person name="Howe K."/>
            <person name="Steele M.P."/>
            <person name="Fernandes J."/>
            <person name="Gilbert M.T.P."/>
            <person name="Fedrigo O."/>
            <person name="Jarvis E.D."/>
            <person name="Gemmell N."/>
        </authorList>
    </citation>
    <scope>NUCLEOTIDE SEQUENCE [LARGE SCALE GENOMIC DNA]</scope>
</reference>
<dbReference type="Pfam" id="PF00095">
    <property type="entry name" value="WAP"/>
    <property type="match status" value="1"/>
</dbReference>
<dbReference type="PRINTS" id="PR00759">
    <property type="entry name" value="BASICPTASE"/>
</dbReference>
<evidence type="ECO:0000256" key="1">
    <source>
        <dbReference type="ARBA" id="ARBA00023157"/>
    </source>
</evidence>
<evidence type="ECO:0000256" key="2">
    <source>
        <dbReference type="SAM" id="MobiDB-lite"/>
    </source>
</evidence>
<sequence>MGMGGRIAVQRDLPCTDSHSGRRRGGTHRLSPVRGPILPGMLSVGHEGAWDKGKGYSSGTAFPQDLHHRKHRENGAPALPWLTAAPELATFHALAWHCHDPWQWRGKYQPSHVCPQHMLAPRRLRQSLVVSPAQPGHAAATQLGSPRAVPGQLSRPTGPPRSRAVARMPPGRPGPAWVWLVTCTAGISWFSAPALLPPPHPRTLNPSPPHPGPDPAIQGTMELPPGCLLLLAALLPLAKRSSPAPHATGREELGMSECSWVMDWEWGCSGCRCCPVLPTALCAARCAQVWGCGRLGSDPRALGAAEAPALCLSPASWPLCPAAKPGYCYHIPEVEDLLDKDCGSCHTDASCSHCTSDADCHGVTKCCPSKCGYTCQEPVLDFCYLPSVCGNCKALFRRFFFNASSQQCEEFIYGGCGGNRNNFETKGECFQACSHLSN</sequence>
<dbReference type="SMART" id="SM00217">
    <property type="entry name" value="WAP"/>
    <property type="match status" value="1"/>
</dbReference>
<dbReference type="InterPro" id="IPR036645">
    <property type="entry name" value="Elafin-like_sf"/>
</dbReference>
<dbReference type="GO" id="GO:0004867">
    <property type="term" value="F:serine-type endopeptidase inhibitor activity"/>
    <property type="evidence" value="ECO:0007669"/>
    <property type="project" value="InterPro"/>
</dbReference>
<gene>
    <name evidence="3" type="primary">SPINT4</name>
</gene>
<protein>
    <submittedName>
        <fullName evidence="3">Serine peptidase inhibitor, Kunitz type 4</fullName>
    </submittedName>
</protein>